<dbReference type="RefSeq" id="XP_015231011.1">
    <property type="nucleotide sequence ID" value="XM_015375525.1"/>
</dbReference>
<dbReference type="PANTHER" id="PTHR48016">
    <property type="entry name" value="MAP KINASE KINASE KINASE SSK2-RELATED-RELATED"/>
    <property type="match status" value="1"/>
</dbReference>
<evidence type="ECO:0000313" key="9">
    <source>
        <dbReference type="Proteomes" id="UP000265020"/>
    </source>
</evidence>
<comment type="catalytic activity">
    <reaction evidence="5">
        <text>L-seryl-[protein] + ATP = O-phospho-L-seryl-[protein] + ADP + H(+)</text>
        <dbReference type="Rhea" id="RHEA:17989"/>
        <dbReference type="Rhea" id="RHEA-COMP:9863"/>
        <dbReference type="Rhea" id="RHEA-COMP:11604"/>
        <dbReference type="ChEBI" id="CHEBI:15378"/>
        <dbReference type="ChEBI" id="CHEBI:29999"/>
        <dbReference type="ChEBI" id="CHEBI:30616"/>
        <dbReference type="ChEBI" id="CHEBI:83421"/>
        <dbReference type="ChEBI" id="CHEBI:456216"/>
        <dbReference type="EC" id="2.7.11.25"/>
    </reaction>
</comment>
<dbReference type="InterPro" id="IPR011009">
    <property type="entry name" value="Kinase-like_dom_sf"/>
</dbReference>
<dbReference type="PROSITE" id="PS50011">
    <property type="entry name" value="PROTEIN_KINASE_DOM"/>
    <property type="match status" value="1"/>
</dbReference>
<dbReference type="Gene3D" id="1.10.510.10">
    <property type="entry name" value="Transferase(Phosphotransferase) domain 1"/>
    <property type="match status" value="1"/>
</dbReference>
<evidence type="ECO:0000313" key="8">
    <source>
        <dbReference type="Ensembl" id="ENSCVAP00000011003.1"/>
    </source>
</evidence>
<keyword evidence="1 5" id="KW-0808">Transferase</keyword>
<name>A0A3Q2CYK3_CYPVA</name>
<evidence type="ECO:0000256" key="2">
    <source>
        <dbReference type="ARBA" id="ARBA00022741"/>
    </source>
</evidence>
<keyword evidence="5" id="KW-0723">Serine/threonine-protein kinase</keyword>
<dbReference type="OMA" id="IMENHYP"/>
<dbReference type="GO" id="GO:0106310">
    <property type="term" value="F:protein serine kinase activity"/>
    <property type="evidence" value="ECO:0007669"/>
    <property type="project" value="RHEA"/>
</dbReference>
<evidence type="ECO:0000256" key="1">
    <source>
        <dbReference type="ARBA" id="ARBA00022679"/>
    </source>
</evidence>
<feature type="domain" description="Protein kinase" evidence="7">
    <location>
        <begin position="140"/>
        <end position="390"/>
    </location>
</feature>
<dbReference type="STRING" id="28743.ENSCVAP00000011003"/>
<evidence type="ECO:0000256" key="3">
    <source>
        <dbReference type="ARBA" id="ARBA00022777"/>
    </source>
</evidence>
<evidence type="ECO:0000256" key="5">
    <source>
        <dbReference type="PIRNR" id="PIRNR038171"/>
    </source>
</evidence>
<dbReference type="Gene3D" id="3.30.200.20">
    <property type="entry name" value="Phosphorylase Kinase, domain 1"/>
    <property type="match status" value="1"/>
</dbReference>
<dbReference type="InterPro" id="IPR008271">
    <property type="entry name" value="Ser/Thr_kinase_AS"/>
</dbReference>
<proteinExistence type="inferred from homology"/>
<dbReference type="Proteomes" id="UP000265020">
    <property type="component" value="Unassembled WGS sequence"/>
</dbReference>
<evidence type="ECO:0000256" key="6">
    <source>
        <dbReference type="SAM" id="MobiDB-lite"/>
    </source>
</evidence>
<keyword evidence="4 5" id="KW-0067">ATP-binding</keyword>
<sequence length="467" mass="52822">MDYKYDTGLELLLAHMNVEDIINAAETLYQLEEEEEAGLSFDEEGLSQEEMDENEEIVDRVGPGKEQKDYGNGVGGVRYGTVQDLLSFVNLLSNMQTAALQHLPEEIGVLLNKKDMAVQKGRYQINMDVLLFPWTLTYKNPGPGLVPKGSFGKVHLAQDIKTRKRMACKLIPIEHFKAADVEFQARFRHENIAELYGAVLWDQNVHLFMEAGESGSVLEKLDSCGPMREFEIIWVAKQVLRALEYLHSHNVIHHDIKPSNIVLMSDKAVLVDFGLTVQMTEDVYTPRDLRGTEMYMSPELVLCRGHNTKTDIYSLGTTIIHMQTASPPWVRRYPRTAYPSYLYIIHKQAPPLEDIPEDCSAVMRAFLERALERNPTLRSSASELLKDEALNPPREDQPRCWSLDSALEEATHMLQQQPSQHHDTTQESSLYSEDSGHLRRKGSLYIDLGALSGYSKLVAGPPASEYG</sequence>
<accession>A0A3Q2CYK3</accession>
<dbReference type="InterPro" id="IPR000719">
    <property type="entry name" value="Prot_kinase_dom"/>
</dbReference>
<comment type="cofactor">
    <cofactor evidence="5">
        <name>Mg(2+)</name>
        <dbReference type="ChEBI" id="CHEBI:18420"/>
    </cofactor>
</comment>
<dbReference type="EC" id="2.7.11.25" evidence="5"/>
<dbReference type="GeneTree" id="ENSGT00940000158806"/>
<dbReference type="AlphaFoldDB" id="A0A3Q2CYK3"/>
<dbReference type="InterPro" id="IPR050538">
    <property type="entry name" value="MAP_kinase_kinase_kinase"/>
</dbReference>
<evidence type="ECO:0000256" key="4">
    <source>
        <dbReference type="ARBA" id="ARBA00022840"/>
    </source>
</evidence>
<keyword evidence="3 5" id="KW-0418">Kinase</keyword>
<evidence type="ECO:0000259" key="7">
    <source>
        <dbReference type="PROSITE" id="PS50011"/>
    </source>
</evidence>
<dbReference type="GO" id="GO:0005524">
    <property type="term" value="F:ATP binding"/>
    <property type="evidence" value="ECO:0007669"/>
    <property type="project" value="UniProtKB-KW"/>
</dbReference>
<dbReference type="Ensembl" id="ENSCVAT00000029774.1">
    <property type="protein sequence ID" value="ENSCVAP00000011003.1"/>
    <property type="gene ID" value="ENSCVAG00000013205.1"/>
</dbReference>
<comment type="catalytic activity">
    <reaction evidence="5">
        <text>L-threonyl-[protein] + ATP = O-phospho-L-threonyl-[protein] + ADP + H(+)</text>
        <dbReference type="Rhea" id="RHEA:46608"/>
        <dbReference type="Rhea" id="RHEA-COMP:11060"/>
        <dbReference type="Rhea" id="RHEA-COMP:11605"/>
        <dbReference type="ChEBI" id="CHEBI:15378"/>
        <dbReference type="ChEBI" id="CHEBI:30013"/>
        <dbReference type="ChEBI" id="CHEBI:30616"/>
        <dbReference type="ChEBI" id="CHEBI:61977"/>
        <dbReference type="ChEBI" id="CHEBI:456216"/>
        <dbReference type="EC" id="2.7.11.25"/>
    </reaction>
</comment>
<keyword evidence="9" id="KW-1185">Reference proteome</keyword>
<dbReference type="GO" id="GO:0004709">
    <property type="term" value="F:MAP kinase kinase kinase activity"/>
    <property type="evidence" value="ECO:0007669"/>
    <property type="project" value="UniProtKB-EC"/>
</dbReference>
<dbReference type="GeneID" id="107085276"/>
<dbReference type="KEGG" id="cvg:107085276"/>
<dbReference type="SUPFAM" id="SSF56112">
    <property type="entry name" value="Protein kinase-like (PK-like)"/>
    <property type="match status" value="1"/>
</dbReference>
<dbReference type="PANTHER" id="PTHR48016:SF31">
    <property type="entry name" value="MITOGEN-ACTIVATED PROTEIN KINASE KINASE KINASE 8"/>
    <property type="match status" value="1"/>
</dbReference>
<dbReference type="Pfam" id="PF00069">
    <property type="entry name" value="Pkinase"/>
    <property type="match status" value="1"/>
</dbReference>
<organism evidence="8 9">
    <name type="scientific">Cyprinodon variegatus</name>
    <name type="common">Sheepshead minnow</name>
    <dbReference type="NCBI Taxonomy" id="28743"/>
    <lineage>
        <taxon>Eukaryota</taxon>
        <taxon>Metazoa</taxon>
        <taxon>Chordata</taxon>
        <taxon>Craniata</taxon>
        <taxon>Vertebrata</taxon>
        <taxon>Euteleostomi</taxon>
        <taxon>Actinopterygii</taxon>
        <taxon>Neopterygii</taxon>
        <taxon>Teleostei</taxon>
        <taxon>Neoteleostei</taxon>
        <taxon>Acanthomorphata</taxon>
        <taxon>Ovalentaria</taxon>
        <taxon>Atherinomorphae</taxon>
        <taxon>Cyprinodontiformes</taxon>
        <taxon>Cyprinodontidae</taxon>
        <taxon>Cyprinodon</taxon>
    </lineage>
</organism>
<dbReference type="SMART" id="SM00220">
    <property type="entry name" value="S_TKc"/>
    <property type="match status" value="1"/>
</dbReference>
<protein>
    <recommendedName>
        <fullName evidence="5">Mitogen-activated protein kinase kinase kinase 8</fullName>
        <ecNumber evidence="5">2.7.11.25</ecNumber>
    </recommendedName>
</protein>
<keyword evidence="2 5" id="KW-0547">Nucleotide-binding</keyword>
<comment type="similarity">
    <text evidence="5">Belongs to the protein kinase superfamily. STE Ser/Thr protein kinase family. MAP kinase kinase kinase subfamily.</text>
</comment>
<reference evidence="8" key="2">
    <citation type="submission" date="2025-09" db="UniProtKB">
        <authorList>
            <consortium name="Ensembl"/>
        </authorList>
    </citation>
    <scope>IDENTIFICATION</scope>
</reference>
<dbReference type="OrthoDB" id="8693905at2759"/>
<dbReference type="PROSITE" id="PS00108">
    <property type="entry name" value="PROTEIN_KINASE_ST"/>
    <property type="match status" value="1"/>
</dbReference>
<reference evidence="8" key="1">
    <citation type="submission" date="2025-08" db="UniProtKB">
        <authorList>
            <consortium name="Ensembl"/>
        </authorList>
    </citation>
    <scope>IDENTIFICATION</scope>
</reference>
<dbReference type="CTD" id="1326"/>
<feature type="region of interest" description="Disordered" evidence="6">
    <location>
        <begin position="413"/>
        <end position="435"/>
    </location>
</feature>